<dbReference type="Proteomes" id="UP001055811">
    <property type="component" value="Linkage Group LG02"/>
</dbReference>
<comment type="caution">
    <text evidence="1">The sequence shown here is derived from an EMBL/GenBank/DDBJ whole genome shotgun (WGS) entry which is preliminary data.</text>
</comment>
<dbReference type="EMBL" id="CM042010">
    <property type="protein sequence ID" value="KAI3780644.1"/>
    <property type="molecule type" value="Genomic_DNA"/>
</dbReference>
<gene>
    <name evidence="1" type="ORF">L2E82_10629</name>
</gene>
<evidence type="ECO:0000313" key="2">
    <source>
        <dbReference type="Proteomes" id="UP001055811"/>
    </source>
</evidence>
<accession>A0ACB9GAW5</accession>
<proteinExistence type="predicted"/>
<sequence>MDENVQNEEVNEAVVDGSPNGITQLLNDPNFCDQIEKEAYAQVASRSLEVSGLGEKSGKEIIEDGDDDDFEEEALKACKVISQLRILDPNVAYDDDFTTPIPAVLGEGL</sequence>
<reference evidence="1 2" key="2">
    <citation type="journal article" date="2022" name="Mol. Ecol. Resour.">
        <title>The genomes of chicory, endive, great burdock and yacon provide insights into Asteraceae paleo-polyploidization history and plant inulin production.</title>
        <authorList>
            <person name="Fan W."/>
            <person name="Wang S."/>
            <person name="Wang H."/>
            <person name="Wang A."/>
            <person name="Jiang F."/>
            <person name="Liu H."/>
            <person name="Zhao H."/>
            <person name="Xu D."/>
            <person name="Zhang Y."/>
        </authorList>
    </citation>
    <scope>NUCLEOTIDE SEQUENCE [LARGE SCALE GENOMIC DNA]</scope>
    <source>
        <strain evidence="2">cv. Punajuju</strain>
        <tissue evidence="1">Leaves</tissue>
    </source>
</reference>
<evidence type="ECO:0000313" key="1">
    <source>
        <dbReference type="EMBL" id="KAI3780644.1"/>
    </source>
</evidence>
<reference evidence="2" key="1">
    <citation type="journal article" date="2022" name="Mol. Ecol. Resour.">
        <title>The genomes of chicory, endive, great burdock and yacon provide insights into Asteraceae palaeo-polyploidization history and plant inulin production.</title>
        <authorList>
            <person name="Fan W."/>
            <person name="Wang S."/>
            <person name="Wang H."/>
            <person name="Wang A."/>
            <person name="Jiang F."/>
            <person name="Liu H."/>
            <person name="Zhao H."/>
            <person name="Xu D."/>
            <person name="Zhang Y."/>
        </authorList>
    </citation>
    <scope>NUCLEOTIDE SEQUENCE [LARGE SCALE GENOMIC DNA]</scope>
    <source>
        <strain evidence="2">cv. Punajuju</strain>
    </source>
</reference>
<organism evidence="1 2">
    <name type="scientific">Cichorium intybus</name>
    <name type="common">Chicory</name>
    <dbReference type="NCBI Taxonomy" id="13427"/>
    <lineage>
        <taxon>Eukaryota</taxon>
        <taxon>Viridiplantae</taxon>
        <taxon>Streptophyta</taxon>
        <taxon>Embryophyta</taxon>
        <taxon>Tracheophyta</taxon>
        <taxon>Spermatophyta</taxon>
        <taxon>Magnoliopsida</taxon>
        <taxon>eudicotyledons</taxon>
        <taxon>Gunneridae</taxon>
        <taxon>Pentapetalae</taxon>
        <taxon>asterids</taxon>
        <taxon>campanulids</taxon>
        <taxon>Asterales</taxon>
        <taxon>Asteraceae</taxon>
        <taxon>Cichorioideae</taxon>
        <taxon>Cichorieae</taxon>
        <taxon>Cichoriinae</taxon>
        <taxon>Cichorium</taxon>
    </lineage>
</organism>
<protein>
    <submittedName>
        <fullName evidence="1">Uncharacterized protein</fullName>
    </submittedName>
</protein>
<name>A0ACB9GAW5_CICIN</name>
<keyword evidence="2" id="KW-1185">Reference proteome</keyword>